<dbReference type="Pfam" id="PF00328">
    <property type="entry name" value="His_Phos_2"/>
    <property type="match status" value="1"/>
</dbReference>
<reference evidence="9 10" key="1">
    <citation type="journal article" date="2024" name="BMC Genomics">
        <title>De novo assembly and annotation of Popillia japonica's genome with initial clues to its potential as an invasive pest.</title>
        <authorList>
            <person name="Cucini C."/>
            <person name="Boschi S."/>
            <person name="Funari R."/>
            <person name="Cardaioli E."/>
            <person name="Iannotti N."/>
            <person name="Marturano G."/>
            <person name="Paoli F."/>
            <person name="Bruttini M."/>
            <person name="Carapelli A."/>
            <person name="Frati F."/>
            <person name="Nardi F."/>
        </authorList>
    </citation>
    <scope>NUCLEOTIDE SEQUENCE [LARGE SCALE GENOMIC DNA]</scope>
    <source>
        <strain evidence="9">DMR45628</strain>
    </source>
</reference>
<dbReference type="EC" id="3.1.3.2" evidence="3"/>
<dbReference type="InterPro" id="IPR029033">
    <property type="entry name" value="His_PPase_superfam"/>
</dbReference>
<dbReference type="CDD" id="cd07061">
    <property type="entry name" value="HP_HAP_like"/>
    <property type="match status" value="1"/>
</dbReference>
<dbReference type="EMBL" id="JASPKY010000922">
    <property type="protein sequence ID" value="KAK9680202.1"/>
    <property type="molecule type" value="Genomic_DNA"/>
</dbReference>
<comment type="similarity">
    <text evidence="2">Belongs to the histidine acid phosphatase family.</text>
</comment>
<keyword evidence="4 8" id="KW-0732">Signal</keyword>
<dbReference type="InterPro" id="IPR050645">
    <property type="entry name" value="Histidine_acid_phosphatase"/>
</dbReference>
<accession>A0AAW1HUE6</accession>
<keyword evidence="6" id="KW-1015">Disulfide bond</keyword>
<gene>
    <name evidence="9" type="ORF">QE152_g39289</name>
</gene>
<comment type="caution">
    <text evidence="9">The sequence shown here is derived from an EMBL/GenBank/DDBJ whole genome shotgun (WGS) entry which is preliminary data.</text>
</comment>
<sequence length="362" mass="42092">MPHRHLWNVELSNLVLLHILFRHGNRTPTNYYTFKGDTNLGLYQPYGPGQLTNEGKRRAYGLGQYIRGKYIDFIGNNYIPGVLDPLCTESDRAQVSLQLFLAGLFPPIDALIWNKDLLWQPIPYKYNSAANDKILACLHNHEFLDEHIKYQKESGIFEKHKAFFEFVSQKVGFKVNGLVDIWRLYIRLITETEYGSKLPDWTAEIFPKPLEDFAIENYLTQMMTPKMRSMAIGELTNKIILDTNAKLAAKSRVKVHIYSAHELNVAHLLLGLKSFIPPHLPNYCSCLIFEIRERKGDIYVQVLYKRNFCGKTEQLPLWGNNPCQFDMFVKIFYEKNVVPYFIDNLSPEISPNIFLSTRQDLF</sequence>
<proteinExistence type="inferred from homology"/>
<protein>
    <recommendedName>
        <fullName evidence="3">acid phosphatase</fullName>
        <ecNumber evidence="3">3.1.3.2</ecNumber>
    </recommendedName>
</protein>
<dbReference type="PROSITE" id="PS00616">
    <property type="entry name" value="HIS_ACID_PHOSPHAT_1"/>
    <property type="match status" value="1"/>
</dbReference>
<evidence type="ECO:0000256" key="2">
    <source>
        <dbReference type="ARBA" id="ARBA00005375"/>
    </source>
</evidence>
<evidence type="ECO:0000256" key="5">
    <source>
        <dbReference type="ARBA" id="ARBA00022801"/>
    </source>
</evidence>
<dbReference type="Proteomes" id="UP001458880">
    <property type="component" value="Unassembled WGS sequence"/>
</dbReference>
<comment type="catalytic activity">
    <reaction evidence="1">
        <text>a phosphate monoester + H2O = an alcohol + phosphate</text>
        <dbReference type="Rhea" id="RHEA:15017"/>
        <dbReference type="ChEBI" id="CHEBI:15377"/>
        <dbReference type="ChEBI" id="CHEBI:30879"/>
        <dbReference type="ChEBI" id="CHEBI:43474"/>
        <dbReference type="ChEBI" id="CHEBI:67140"/>
        <dbReference type="EC" id="3.1.3.2"/>
    </reaction>
</comment>
<dbReference type="Gene3D" id="3.40.50.1240">
    <property type="entry name" value="Phosphoglycerate mutase-like"/>
    <property type="match status" value="1"/>
</dbReference>
<organism evidence="9 10">
    <name type="scientific">Popillia japonica</name>
    <name type="common">Japanese beetle</name>
    <dbReference type="NCBI Taxonomy" id="7064"/>
    <lineage>
        <taxon>Eukaryota</taxon>
        <taxon>Metazoa</taxon>
        <taxon>Ecdysozoa</taxon>
        <taxon>Arthropoda</taxon>
        <taxon>Hexapoda</taxon>
        <taxon>Insecta</taxon>
        <taxon>Pterygota</taxon>
        <taxon>Neoptera</taxon>
        <taxon>Endopterygota</taxon>
        <taxon>Coleoptera</taxon>
        <taxon>Polyphaga</taxon>
        <taxon>Scarabaeiformia</taxon>
        <taxon>Scarabaeidae</taxon>
        <taxon>Rutelinae</taxon>
        <taxon>Popillia</taxon>
    </lineage>
</organism>
<name>A0AAW1HUE6_POPJA</name>
<evidence type="ECO:0000256" key="7">
    <source>
        <dbReference type="ARBA" id="ARBA00023180"/>
    </source>
</evidence>
<dbReference type="AlphaFoldDB" id="A0AAW1HUE6"/>
<dbReference type="InterPro" id="IPR000560">
    <property type="entry name" value="His_Pase_clade-2"/>
</dbReference>
<feature type="signal peptide" evidence="8">
    <location>
        <begin position="1"/>
        <end position="26"/>
    </location>
</feature>
<feature type="chain" id="PRO_5043855913" description="acid phosphatase" evidence="8">
    <location>
        <begin position="27"/>
        <end position="362"/>
    </location>
</feature>
<evidence type="ECO:0000256" key="3">
    <source>
        <dbReference type="ARBA" id="ARBA00012646"/>
    </source>
</evidence>
<dbReference type="PANTHER" id="PTHR11567">
    <property type="entry name" value="ACID PHOSPHATASE-RELATED"/>
    <property type="match status" value="1"/>
</dbReference>
<evidence type="ECO:0000256" key="1">
    <source>
        <dbReference type="ARBA" id="ARBA00000032"/>
    </source>
</evidence>
<dbReference type="SUPFAM" id="SSF53254">
    <property type="entry name" value="Phosphoglycerate mutase-like"/>
    <property type="match status" value="1"/>
</dbReference>
<evidence type="ECO:0000313" key="10">
    <source>
        <dbReference type="Proteomes" id="UP001458880"/>
    </source>
</evidence>
<keyword evidence="5" id="KW-0378">Hydrolase</keyword>
<keyword evidence="10" id="KW-1185">Reference proteome</keyword>
<dbReference type="PANTHER" id="PTHR11567:SF211">
    <property type="entry name" value="PROSTATIC ACID PHOSPHATASE"/>
    <property type="match status" value="1"/>
</dbReference>
<dbReference type="GO" id="GO:0003993">
    <property type="term" value="F:acid phosphatase activity"/>
    <property type="evidence" value="ECO:0007669"/>
    <property type="project" value="UniProtKB-EC"/>
</dbReference>
<evidence type="ECO:0000256" key="4">
    <source>
        <dbReference type="ARBA" id="ARBA00022729"/>
    </source>
</evidence>
<evidence type="ECO:0000313" key="9">
    <source>
        <dbReference type="EMBL" id="KAK9680202.1"/>
    </source>
</evidence>
<evidence type="ECO:0000256" key="6">
    <source>
        <dbReference type="ARBA" id="ARBA00023157"/>
    </source>
</evidence>
<evidence type="ECO:0000256" key="8">
    <source>
        <dbReference type="SAM" id="SignalP"/>
    </source>
</evidence>
<dbReference type="InterPro" id="IPR033379">
    <property type="entry name" value="Acid_Pase_AS"/>
</dbReference>
<keyword evidence="7" id="KW-0325">Glycoprotein</keyword>